<dbReference type="InterPro" id="IPR006690">
    <property type="entry name" value="OMPA-like_CS"/>
</dbReference>
<dbReference type="Gene3D" id="3.30.1330.60">
    <property type="entry name" value="OmpA-like domain"/>
    <property type="match status" value="1"/>
</dbReference>
<evidence type="ECO:0000256" key="7">
    <source>
        <dbReference type="ARBA" id="ARBA00023306"/>
    </source>
</evidence>
<evidence type="ECO:0000313" key="12">
    <source>
        <dbReference type="Proteomes" id="UP000238196"/>
    </source>
</evidence>
<feature type="signal peptide" evidence="9">
    <location>
        <begin position="1"/>
        <end position="20"/>
    </location>
</feature>
<evidence type="ECO:0000256" key="8">
    <source>
        <dbReference type="HAMAP-Rule" id="MF_02204"/>
    </source>
</evidence>
<evidence type="ECO:0000256" key="4">
    <source>
        <dbReference type="ARBA" id="ARBA00023139"/>
    </source>
</evidence>
<feature type="chain" id="PRO_5015441303" description="Peptidoglycan-associated lipoprotein" evidence="9">
    <location>
        <begin position="21"/>
        <end position="167"/>
    </location>
</feature>
<reference evidence="11 12" key="1">
    <citation type="submission" date="2018-02" db="EMBL/GenBank/DDBJ databases">
        <title>novel marine gammaproteobacteria from coastal saline agro ecosystem.</title>
        <authorList>
            <person name="Krishnan R."/>
            <person name="Ramesh Kumar N."/>
        </authorList>
    </citation>
    <scope>NUCLEOTIDE SEQUENCE [LARGE SCALE GENOMIC DNA]</scope>
    <source>
        <strain evidence="11 12">228</strain>
    </source>
</reference>
<keyword evidence="5 8" id="KW-0998">Cell outer membrane</keyword>
<comment type="similarity">
    <text evidence="8">Belongs to the Pal lipoprotein family.</text>
</comment>
<dbReference type="PANTHER" id="PTHR30329">
    <property type="entry name" value="STATOR ELEMENT OF FLAGELLAR MOTOR COMPLEX"/>
    <property type="match status" value="1"/>
</dbReference>
<dbReference type="HAMAP" id="MF_02204">
    <property type="entry name" value="Pal"/>
    <property type="match status" value="1"/>
</dbReference>
<evidence type="ECO:0000256" key="6">
    <source>
        <dbReference type="ARBA" id="ARBA00023288"/>
    </source>
</evidence>
<dbReference type="NCBIfam" id="TIGR02802">
    <property type="entry name" value="Pal_lipo"/>
    <property type="match status" value="1"/>
</dbReference>
<dbReference type="SUPFAM" id="SSF103088">
    <property type="entry name" value="OmpA-like"/>
    <property type="match status" value="1"/>
</dbReference>
<comment type="subcellular location">
    <subcellularLocation>
        <location evidence="8">Cell outer membrane</location>
        <topology evidence="8">Lipid-anchor</topology>
    </subcellularLocation>
</comment>
<dbReference type="GO" id="GO:0009279">
    <property type="term" value="C:cell outer membrane"/>
    <property type="evidence" value="ECO:0007669"/>
    <property type="project" value="UniProtKB-SubCell"/>
</dbReference>
<dbReference type="PROSITE" id="PS51257">
    <property type="entry name" value="PROKAR_LIPOPROTEIN"/>
    <property type="match status" value="1"/>
</dbReference>
<accession>A0A2S5KNX3</accession>
<evidence type="ECO:0000259" key="10">
    <source>
        <dbReference type="PROSITE" id="PS51123"/>
    </source>
</evidence>
<dbReference type="InterPro" id="IPR014169">
    <property type="entry name" value="Pal_lipo_C"/>
</dbReference>
<keyword evidence="1 8" id="KW-0132">Cell division</keyword>
<dbReference type="GO" id="GO:0051301">
    <property type="term" value="P:cell division"/>
    <property type="evidence" value="ECO:0007669"/>
    <property type="project" value="UniProtKB-UniRule"/>
</dbReference>
<dbReference type="CDD" id="cd07185">
    <property type="entry name" value="OmpA_C-like"/>
    <property type="match status" value="1"/>
</dbReference>
<feature type="domain" description="OmpA-like" evidence="10">
    <location>
        <begin position="53"/>
        <end position="167"/>
    </location>
</feature>
<dbReference type="Pfam" id="PF00691">
    <property type="entry name" value="OmpA"/>
    <property type="match status" value="1"/>
</dbReference>
<evidence type="ECO:0000313" key="11">
    <source>
        <dbReference type="EMBL" id="PPC76373.1"/>
    </source>
</evidence>
<keyword evidence="7 8" id="KW-0131">Cell cycle</keyword>
<dbReference type="OrthoDB" id="5293949at2"/>
<dbReference type="PRINTS" id="PR01021">
    <property type="entry name" value="OMPADOMAIN"/>
</dbReference>
<dbReference type="InterPro" id="IPR006665">
    <property type="entry name" value="OmpA-like"/>
</dbReference>
<dbReference type="EMBL" id="PRLP01000052">
    <property type="protein sequence ID" value="PPC76373.1"/>
    <property type="molecule type" value="Genomic_DNA"/>
</dbReference>
<dbReference type="InterPro" id="IPR006664">
    <property type="entry name" value="OMP_bac"/>
</dbReference>
<dbReference type="InterPro" id="IPR036737">
    <property type="entry name" value="OmpA-like_sf"/>
</dbReference>
<dbReference type="PANTHER" id="PTHR30329:SF21">
    <property type="entry name" value="LIPOPROTEIN YIAD-RELATED"/>
    <property type="match status" value="1"/>
</dbReference>
<keyword evidence="6 8" id="KW-0449">Lipoprotein</keyword>
<organism evidence="11 12">
    <name type="scientific">Proteobacteria bacterium 228</name>
    <dbReference type="NCBI Taxonomy" id="2083153"/>
    <lineage>
        <taxon>Bacteria</taxon>
        <taxon>Pseudomonadati</taxon>
        <taxon>Pseudomonadota</taxon>
    </lineage>
</organism>
<name>A0A2S5KNX3_9PROT</name>
<dbReference type="PROSITE" id="PS51123">
    <property type="entry name" value="OMPA_2"/>
    <property type="match status" value="1"/>
</dbReference>
<gene>
    <name evidence="8 11" type="primary">pal</name>
    <name evidence="11" type="ORF">C4K68_15555</name>
</gene>
<protein>
    <recommendedName>
        <fullName evidence="8">Peptidoglycan-associated lipoprotein</fullName>
        <shortName evidence="8">PAL</shortName>
    </recommendedName>
</protein>
<keyword evidence="3 8" id="KW-0472">Membrane</keyword>
<dbReference type="AlphaFoldDB" id="A0A2S5KNX3"/>
<keyword evidence="4 8" id="KW-0564">Palmitate</keyword>
<dbReference type="InterPro" id="IPR050330">
    <property type="entry name" value="Bact_OuterMem_StrucFunc"/>
</dbReference>
<evidence type="ECO:0000256" key="3">
    <source>
        <dbReference type="ARBA" id="ARBA00023136"/>
    </source>
</evidence>
<sequence>MKLSAVSKAVALGLSLAWLAGCSSSGKTTDAGMGQNDNSTYGAGASNANGGVDASAIANIPSVFYFDFDSSEIKPEYRDALSTHAQYIRSNPSVHVRLEGNTDEWGTREYNMALGERRAKAVAAFLMDQGVSASNIETISYGEEKPANPASNKDAWAENRRVELKYQ</sequence>
<comment type="caution">
    <text evidence="11">The sequence shown here is derived from an EMBL/GenBank/DDBJ whole genome shotgun (WGS) entry which is preliminary data.</text>
</comment>
<dbReference type="InterPro" id="IPR039001">
    <property type="entry name" value="Pal"/>
</dbReference>
<proteinExistence type="inferred from homology"/>
<dbReference type="PROSITE" id="PS01068">
    <property type="entry name" value="OMPA_1"/>
    <property type="match status" value="1"/>
</dbReference>
<evidence type="ECO:0000256" key="5">
    <source>
        <dbReference type="ARBA" id="ARBA00023237"/>
    </source>
</evidence>
<evidence type="ECO:0000256" key="2">
    <source>
        <dbReference type="ARBA" id="ARBA00022729"/>
    </source>
</evidence>
<comment type="function">
    <text evidence="8">Part of the Tol-Pal system, which plays a role in outer membrane invagination during cell division and is important for maintaining outer membrane integrity.</text>
</comment>
<keyword evidence="2 8" id="KW-0732">Signal</keyword>
<comment type="subunit">
    <text evidence="8">The Tol-Pal system is composed of five core proteins: the inner membrane proteins TolA, TolQ and TolR, the periplasmic protein TolB and the outer membrane protein Pal. They form a network linking the inner and outer membranes and the peptidoglycan layer.</text>
</comment>
<evidence type="ECO:0000256" key="9">
    <source>
        <dbReference type="SAM" id="SignalP"/>
    </source>
</evidence>
<dbReference type="Proteomes" id="UP000238196">
    <property type="component" value="Unassembled WGS sequence"/>
</dbReference>
<evidence type="ECO:0000256" key="1">
    <source>
        <dbReference type="ARBA" id="ARBA00022618"/>
    </source>
</evidence>